<dbReference type="Proteomes" id="UP000706525">
    <property type="component" value="Unassembled WGS sequence"/>
</dbReference>
<dbReference type="PROSITE" id="PS51257">
    <property type="entry name" value="PROKAR_LIPOPROTEIN"/>
    <property type="match status" value="1"/>
</dbReference>
<keyword evidence="9" id="KW-1185">Reference proteome</keyword>
<dbReference type="HAMAP" id="MF_01186">
    <property type="entry name" value="LPS_assembly_LptE"/>
    <property type="match status" value="1"/>
</dbReference>
<protein>
    <recommendedName>
        <fullName evidence="6">LPS-assembly lipoprotein LptE</fullName>
    </recommendedName>
</protein>
<keyword evidence="2 6" id="KW-0472">Membrane</keyword>
<dbReference type="RefSeq" id="WP_223991614.1">
    <property type="nucleotide sequence ID" value="NZ_CAJZAG010000008.1"/>
</dbReference>
<dbReference type="EMBL" id="CAJZAG010000008">
    <property type="protein sequence ID" value="CAG9178678.1"/>
    <property type="molecule type" value="Genomic_DNA"/>
</dbReference>
<dbReference type="PANTHER" id="PTHR38098:SF1">
    <property type="entry name" value="LPS-ASSEMBLY LIPOPROTEIN LPTE"/>
    <property type="match status" value="1"/>
</dbReference>
<dbReference type="InterPro" id="IPR007485">
    <property type="entry name" value="LPS_assembly_LptE"/>
</dbReference>
<accession>A0ABN7YYD9</accession>
<evidence type="ECO:0000313" key="8">
    <source>
        <dbReference type="EMBL" id="CAG9178678.1"/>
    </source>
</evidence>
<gene>
    <name evidence="6 8" type="primary">lptE</name>
    <name evidence="8" type="ORF">LMG32289_04114</name>
</gene>
<keyword evidence="4 6" id="KW-0998">Cell outer membrane</keyword>
<dbReference type="Gene3D" id="3.30.160.150">
    <property type="entry name" value="Lipoprotein like domain"/>
    <property type="match status" value="1"/>
</dbReference>
<sequence length="175" mass="19504">MTRPNLRRRAFLATSVATSVATLAAGLLAGCGFQLRGTADFAFKKLYVGIPPNSPMGADLRRNILGGSDTVIVEDPKQADALLDVLSDTRGRSILSITTEGVVREYRLSQRFSFRVRDQKGKELIPPSTILLTRDITYNESAVLAKDYEEQQLYRDMQRDIVQQLMRRLAAVKTV</sequence>
<dbReference type="PANTHER" id="PTHR38098">
    <property type="entry name" value="LPS-ASSEMBLY LIPOPROTEIN LPTE"/>
    <property type="match status" value="1"/>
</dbReference>
<evidence type="ECO:0000256" key="2">
    <source>
        <dbReference type="ARBA" id="ARBA00023136"/>
    </source>
</evidence>
<feature type="signal peptide" evidence="7">
    <location>
        <begin position="1"/>
        <end position="24"/>
    </location>
</feature>
<keyword evidence="5 6" id="KW-0449">Lipoprotein</keyword>
<evidence type="ECO:0000256" key="3">
    <source>
        <dbReference type="ARBA" id="ARBA00023139"/>
    </source>
</evidence>
<evidence type="ECO:0000256" key="1">
    <source>
        <dbReference type="ARBA" id="ARBA00022729"/>
    </source>
</evidence>
<evidence type="ECO:0000256" key="4">
    <source>
        <dbReference type="ARBA" id="ARBA00023237"/>
    </source>
</evidence>
<comment type="subcellular location">
    <subcellularLocation>
        <location evidence="6">Cell outer membrane</location>
        <topology evidence="6">Lipid-anchor</topology>
    </subcellularLocation>
</comment>
<comment type="similarity">
    <text evidence="6">Belongs to the LptE lipoprotein family.</text>
</comment>
<feature type="chain" id="PRO_5046929909" description="LPS-assembly lipoprotein LptE" evidence="7">
    <location>
        <begin position="25"/>
        <end position="175"/>
    </location>
</feature>
<comment type="caution">
    <text evidence="8">The sequence shown here is derived from an EMBL/GenBank/DDBJ whole genome shotgun (WGS) entry which is preliminary data.</text>
</comment>
<name>A0ABN7YYD9_9BURK</name>
<evidence type="ECO:0000256" key="7">
    <source>
        <dbReference type="SAM" id="SignalP"/>
    </source>
</evidence>
<evidence type="ECO:0000256" key="6">
    <source>
        <dbReference type="HAMAP-Rule" id="MF_01186"/>
    </source>
</evidence>
<keyword evidence="1 6" id="KW-0732">Signal</keyword>
<evidence type="ECO:0000313" key="9">
    <source>
        <dbReference type="Proteomes" id="UP000706525"/>
    </source>
</evidence>
<dbReference type="InterPro" id="IPR006311">
    <property type="entry name" value="TAT_signal"/>
</dbReference>
<dbReference type="PROSITE" id="PS51318">
    <property type="entry name" value="TAT"/>
    <property type="match status" value="1"/>
</dbReference>
<proteinExistence type="inferred from homology"/>
<reference evidence="8 9" key="1">
    <citation type="submission" date="2021-08" db="EMBL/GenBank/DDBJ databases">
        <authorList>
            <person name="Peeters C."/>
        </authorList>
    </citation>
    <scope>NUCLEOTIDE SEQUENCE [LARGE SCALE GENOMIC DNA]</scope>
    <source>
        <strain evidence="8 9">LMG 32289</strain>
    </source>
</reference>
<comment type="subunit">
    <text evidence="6">Component of the lipopolysaccharide transport and assembly complex. Interacts with LptD.</text>
</comment>
<comment type="function">
    <text evidence="6">Together with LptD, is involved in the assembly of lipopolysaccharide (LPS) at the surface of the outer membrane. Required for the proper assembly of LptD. Binds LPS and may serve as the LPS recognition site at the outer membrane.</text>
</comment>
<organism evidence="8 9">
    <name type="scientific">Cupriavidus pampae</name>
    <dbReference type="NCBI Taxonomy" id="659251"/>
    <lineage>
        <taxon>Bacteria</taxon>
        <taxon>Pseudomonadati</taxon>
        <taxon>Pseudomonadota</taxon>
        <taxon>Betaproteobacteria</taxon>
        <taxon>Burkholderiales</taxon>
        <taxon>Burkholderiaceae</taxon>
        <taxon>Cupriavidus</taxon>
    </lineage>
</organism>
<evidence type="ECO:0000256" key="5">
    <source>
        <dbReference type="ARBA" id="ARBA00023288"/>
    </source>
</evidence>
<keyword evidence="3 6" id="KW-0564">Palmitate</keyword>
<dbReference type="Pfam" id="PF04390">
    <property type="entry name" value="LptE"/>
    <property type="match status" value="1"/>
</dbReference>